<feature type="region of interest" description="Disordered" evidence="1">
    <location>
        <begin position="1"/>
        <end position="68"/>
    </location>
</feature>
<name>A0A1S8XB36_OPIVI</name>
<organism evidence="2 3">
    <name type="scientific">Opisthorchis viverrini</name>
    <name type="common">Southeast Asian liver fluke</name>
    <dbReference type="NCBI Taxonomy" id="6198"/>
    <lineage>
        <taxon>Eukaryota</taxon>
        <taxon>Metazoa</taxon>
        <taxon>Spiralia</taxon>
        <taxon>Lophotrochozoa</taxon>
        <taxon>Platyhelminthes</taxon>
        <taxon>Trematoda</taxon>
        <taxon>Digenea</taxon>
        <taxon>Opisthorchiida</taxon>
        <taxon>Opisthorchiata</taxon>
        <taxon>Opisthorchiidae</taxon>
        <taxon>Opisthorchis</taxon>
    </lineage>
</organism>
<gene>
    <name evidence="2" type="ORF">X801_00151</name>
</gene>
<evidence type="ECO:0000256" key="1">
    <source>
        <dbReference type="SAM" id="MobiDB-lite"/>
    </source>
</evidence>
<keyword evidence="3" id="KW-1185">Reference proteome</keyword>
<protein>
    <submittedName>
        <fullName evidence="2">Uncharacterized protein</fullName>
    </submittedName>
</protein>
<dbReference type="EMBL" id="KV891471">
    <property type="protein sequence ID" value="OON23934.1"/>
    <property type="molecule type" value="Genomic_DNA"/>
</dbReference>
<reference evidence="2 3" key="1">
    <citation type="submission" date="2015-03" db="EMBL/GenBank/DDBJ databases">
        <title>Draft genome of the nematode, Opisthorchis viverrini.</title>
        <authorList>
            <person name="Mitreva M."/>
        </authorList>
    </citation>
    <scope>NUCLEOTIDE SEQUENCE [LARGE SCALE GENOMIC DNA]</scope>
    <source>
        <strain evidence="2">Khon Kaen</strain>
    </source>
</reference>
<evidence type="ECO:0000313" key="3">
    <source>
        <dbReference type="Proteomes" id="UP000243686"/>
    </source>
</evidence>
<dbReference type="AlphaFoldDB" id="A0A1S8XB36"/>
<dbReference type="Proteomes" id="UP000243686">
    <property type="component" value="Unassembled WGS sequence"/>
</dbReference>
<evidence type="ECO:0000313" key="2">
    <source>
        <dbReference type="EMBL" id="OON23934.1"/>
    </source>
</evidence>
<accession>A0A1S8XB36</accession>
<proteinExistence type="predicted"/>
<sequence>MSKESVRYGRMPRRTRSSEPAPTPEINLPGHRTPGGTLSIGPESSGQPSAFGPPTGPSNTSTLSNRAGVCSRPPLDQLGLYDIILTVNQAYQNFSSYTEDKVKQMRCRPISLMCILLRRRDWNVCFE</sequence>